<accession>A0ABV6SIF9</accession>
<protein>
    <submittedName>
        <fullName evidence="5">FimV/HubP family polar landmark protein</fullName>
    </submittedName>
</protein>
<gene>
    <name evidence="5" type="ORF">ACFFGX_00310</name>
</gene>
<feature type="chain" id="PRO_5045808936" evidence="3">
    <location>
        <begin position="25"/>
        <end position="946"/>
    </location>
</feature>
<dbReference type="InterPro" id="IPR020012">
    <property type="entry name" value="LysM_FimV"/>
</dbReference>
<evidence type="ECO:0000256" key="2">
    <source>
        <dbReference type="SAM" id="MobiDB-lite"/>
    </source>
</evidence>
<sequence>MVRVRKLALAIAAASVLSSGMAHALGLGEVTLRSALNQPLVAEIELLEARDVGVEEIASALASPDAFDKAGVDRQHFLNDLKFTPIIGPNGKRVIRVTSTKPVREPYLNFLVEVLWPNGRLLREYTLLLDPPLYSSQTAMSAAQKTLPEQRSGAVPRAPAVAAAPRPSAARQEVTSAAARKYRTVANDTLWEVAERVRTSGTIHQTMLAIQDLNPQAFLDGNINRLARGQVLRLPDEAQIGRRSASEALAEVAAQNAAWREHRARPAVASARQLDATHRTEAGAAPARVESGDSLRLVAADGGKATAGSDLGADSKAAADKLAVAKENLDATQRENAELKSRMNDLQSQLDKLQRLIALKDEQLAKLQANLAQSDDAGGGAFADPAAGNPVQEQSAAVDAPVAGQAESASDVPAQMAVTSSDVEASVPAVPPVVVPEQSEAVSAVPVPPSAVVAPSGPPVAEPAADTSQQPAPTEPAAPRPPQSTVASGPTALVDSILSNPLLLPSLGGGAAAALLLGLLVTRRRAAKKTDLQDQDDEGGMTDTRLDAGLSRLPVEPILLNGFSGAGPKRDAVTEAEEHIACGRFKEAAESLETACAAEPRRSDLRLKLMEVRAELGDHEGFARQERALRETAGAQSQVDHLKMKYPAMAGFATIALAGSALASGPESSEEAQERPSLAEESEPPQLLAADIGLKLDDLEAELERDLQHSAQDAATSTPGDLTRDGAPRLASPVEEPLIEDFSFDLDLPDEAIDFELDEDSEGISLAPLPLTGPATGDKAFPALDPGAPELPVAALGETFSPEEAFLLDEGLFDGFELPVDDDFSIAPTPKASGFELPSSDGASKDQGRSDLVAQLDELDVELKRLATELGEGDTRPAVRSQGDPVESEDFDFLADADETATKLDLARAYIDMGDTKGARDILEEVLNEGNEVQRQEAREMSSRLI</sequence>
<dbReference type="Gene3D" id="1.20.58.2200">
    <property type="match status" value="1"/>
</dbReference>
<evidence type="ECO:0000256" key="3">
    <source>
        <dbReference type="SAM" id="SignalP"/>
    </source>
</evidence>
<proteinExistence type="predicted"/>
<dbReference type="Pfam" id="PF25800">
    <property type="entry name" value="FimV_N"/>
    <property type="match status" value="1"/>
</dbReference>
<dbReference type="InterPro" id="IPR036779">
    <property type="entry name" value="LysM_dom_sf"/>
</dbReference>
<keyword evidence="6" id="KW-1185">Reference proteome</keyword>
<evidence type="ECO:0000313" key="5">
    <source>
        <dbReference type="EMBL" id="MFC0708120.1"/>
    </source>
</evidence>
<feature type="domain" description="FimV N-terminal" evidence="4">
    <location>
        <begin position="25"/>
        <end position="132"/>
    </location>
</feature>
<keyword evidence="3" id="KW-0732">Signal</keyword>
<feature type="region of interest" description="Disordered" evidence="2">
    <location>
        <begin position="663"/>
        <end position="685"/>
    </location>
</feature>
<evidence type="ECO:0000256" key="1">
    <source>
        <dbReference type="SAM" id="Coils"/>
    </source>
</evidence>
<feature type="region of interest" description="Disordered" evidence="2">
    <location>
        <begin position="378"/>
        <end position="417"/>
    </location>
</feature>
<feature type="coiled-coil region" evidence="1">
    <location>
        <begin position="315"/>
        <end position="370"/>
    </location>
</feature>
<feature type="region of interest" description="Disordered" evidence="2">
    <location>
        <begin position="827"/>
        <end position="848"/>
    </location>
</feature>
<comment type="caution">
    <text evidence="5">The sequence shown here is derived from an EMBL/GenBank/DDBJ whole genome shotgun (WGS) entry which is preliminary data.</text>
</comment>
<feature type="region of interest" description="Disordered" evidence="2">
    <location>
        <begin position="451"/>
        <end position="489"/>
    </location>
</feature>
<evidence type="ECO:0000259" key="4">
    <source>
        <dbReference type="Pfam" id="PF25800"/>
    </source>
</evidence>
<dbReference type="InterPro" id="IPR020011">
    <property type="entry name" value="FimV_C"/>
</dbReference>
<dbReference type="NCBIfam" id="TIGR03504">
    <property type="entry name" value="FimV_Cterm"/>
    <property type="match status" value="1"/>
</dbReference>
<dbReference type="InterPro" id="IPR011990">
    <property type="entry name" value="TPR-like_helical_dom_sf"/>
</dbReference>
<reference evidence="5 6" key="1">
    <citation type="submission" date="2024-09" db="EMBL/GenBank/DDBJ databases">
        <authorList>
            <person name="Sun Q."/>
            <person name="Mori K."/>
        </authorList>
    </citation>
    <scope>NUCLEOTIDE SEQUENCE [LARGE SCALE GENOMIC DNA]</scope>
    <source>
        <strain evidence="5 6">NCAIM B.01794</strain>
    </source>
</reference>
<dbReference type="RefSeq" id="WP_376941824.1">
    <property type="nucleotide sequence ID" value="NZ_CP171449.1"/>
</dbReference>
<dbReference type="Proteomes" id="UP001589891">
    <property type="component" value="Unassembled WGS sequence"/>
</dbReference>
<dbReference type="SUPFAM" id="SSF48452">
    <property type="entry name" value="TPR-like"/>
    <property type="match status" value="1"/>
</dbReference>
<dbReference type="Gene3D" id="3.10.350.10">
    <property type="entry name" value="LysM domain"/>
    <property type="match status" value="1"/>
</dbReference>
<dbReference type="EMBL" id="JBHLSS010000002">
    <property type="protein sequence ID" value="MFC0708120.1"/>
    <property type="molecule type" value="Genomic_DNA"/>
</dbReference>
<evidence type="ECO:0000313" key="6">
    <source>
        <dbReference type="Proteomes" id="UP001589891"/>
    </source>
</evidence>
<feature type="signal peptide" evidence="3">
    <location>
        <begin position="1"/>
        <end position="24"/>
    </location>
</feature>
<dbReference type="InterPro" id="IPR038440">
    <property type="entry name" value="FimV_C_sf"/>
</dbReference>
<feature type="compositionally biased region" description="Pro residues" evidence="2">
    <location>
        <begin position="473"/>
        <end position="482"/>
    </location>
</feature>
<feature type="region of interest" description="Disordered" evidence="2">
    <location>
        <begin position="708"/>
        <end position="729"/>
    </location>
</feature>
<keyword evidence="1" id="KW-0175">Coiled coil</keyword>
<feature type="compositionally biased region" description="Low complexity" evidence="2">
    <location>
        <begin position="462"/>
        <end position="472"/>
    </location>
</feature>
<feature type="compositionally biased region" description="Polar residues" evidence="2">
    <location>
        <begin position="709"/>
        <end position="720"/>
    </location>
</feature>
<name>A0ABV6SIF9_AZOPA</name>
<dbReference type="InterPro" id="IPR057840">
    <property type="entry name" value="FimV_N"/>
</dbReference>
<dbReference type="NCBIfam" id="TIGR03505">
    <property type="entry name" value="FimV_core"/>
    <property type="match status" value="1"/>
</dbReference>
<organism evidence="5 6">
    <name type="scientific">Azorhizophilus paspali</name>
    <name type="common">Azotobacter paspali</name>
    <dbReference type="NCBI Taxonomy" id="69963"/>
    <lineage>
        <taxon>Bacteria</taxon>
        <taxon>Pseudomonadati</taxon>
        <taxon>Pseudomonadota</taxon>
        <taxon>Gammaproteobacteria</taxon>
        <taxon>Pseudomonadales</taxon>
        <taxon>Pseudomonadaceae</taxon>
        <taxon>Azorhizophilus</taxon>
    </lineage>
</organism>